<dbReference type="WBParaSite" id="PSU_v2.g3855.t1">
    <property type="protein sequence ID" value="PSU_v2.g3855.t1"/>
    <property type="gene ID" value="PSU_v2.g3855"/>
</dbReference>
<organism evidence="1 2">
    <name type="scientific">Panagrolaimus superbus</name>
    <dbReference type="NCBI Taxonomy" id="310955"/>
    <lineage>
        <taxon>Eukaryota</taxon>
        <taxon>Metazoa</taxon>
        <taxon>Ecdysozoa</taxon>
        <taxon>Nematoda</taxon>
        <taxon>Chromadorea</taxon>
        <taxon>Rhabditida</taxon>
        <taxon>Tylenchina</taxon>
        <taxon>Panagrolaimomorpha</taxon>
        <taxon>Panagrolaimoidea</taxon>
        <taxon>Panagrolaimidae</taxon>
        <taxon>Panagrolaimus</taxon>
    </lineage>
</organism>
<name>A0A914YV54_9BILA</name>
<protein>
    <submittedName>
        <fullName evidence="2">Uncharacterized protein</fullName>
    </submittedName>
</protein>
<reference evidence="2" key="1">
    <citation type="submission" date="2022-11" db="UniProtKB">
        <authorList>
            <consortium name="WormBaseParasite"/>
        </authorList>
    </citation>
    <scope>IDENTIFICATION</scope>
</reference>
<keyword evidence="1" id="KW-1185">Reference proteome</keyword>
<sequence>MHADIGDSHRVANAAFIAVGRDVEGGDDVEEDVEEEEGDVKFDGEDACCGGNGKVVDSYRCGVGGDSVMGGRVFEYCA</sequence>
<dbReference type="AlphaFoldDB" id="A0A914YV54"/>
<proteinExistence type="predicted"/>
<evidence type="ECO:0000313" key="1">
    <source>
        <dbReference type="Proteomes" id="UP000887577"/>
    </source>
</evidence>
<evidence type="ECO:0000313" key="2">
    <source>
        <dbReference type="WBParaSite" id="PSU_v2.g3855.t1"/>
    </source>
</evidence>
<accession>A0A914YV54</accession>
<dbReference type="Proteomes" id="UP000887577">
    <property type="component" value="Unplaced"/>
</dbReference>